<evidence type="ECO:0000256" key="7">
    <source>
        <dbReference type="ARBA" id="ARBA00048014"/>
    </source>
</evidence>
<dbReference type="PANTHER" id="PTHR22914:SF45">
    <property type="entry name" value="CHITIN SYNTHASE"/>
    <property type="match status" value="1"/>
</dbReference>
<dbReference type="EC" id="2.4.1.16" evidence="2"/>
<dbReference type="PANTHER" id="PTHR22914">
    <property type="entry name" value="CHITIN SYNTHASE"/>
    <property type="match status" value="1"/>
</dbReference>
<name>A0A0C3NFV7_PISTI</name>
<dbReference type="InterPro" id="IPR004835">
    <property type="entry name" value="Chitin_synth"/>
</dbReference>
<dbReference type="HOGENOM" id="CLU_028405_0_0_1"/>
<evidence type="ECO:0000256" key="5">
    <source>
        <dbReference type="ARBA" id="ARBA00022989"/>
    </source>
</evidence>
<protein>
    <recommendedName>
        <fullName evidence="2">chitin synthase</fullName>
        <ecNumber evidence="2">2.4.1.16</ecNumber>
    </recommendedName>
</protein>
<evidence type="ECO:0000256" key="3">
    <source>
        <dbReference type="ARBA" id="ARBA00022676"/>
    </source>
</evidence>
<evidence type="ECO:0000256" key="1">
    <source>
        <dbReference type="ARBA" id="ARBA00004141"/>
    </source>
</evidence>
<dbReference type="GO" id="GO:0004100">
    <property type="term" value="F:chitin synthase activity"/>
    <property type="evidence" value="ECO:0007669"/>
    <property type="project" value="UniProtKB-EC"/>
</dbReference>
<dbReference type="GO" id="GO:0031505">
    <property type="term" value="P:fungal-type cell wall organization"/>
    <property type="evidence" value="ECO:0007669"/>
    <property type="project" value="TreeGrafter"/>
</dbReference>
<dbReference type="InParanoid" id="A0A0C3NFV7"/>
<organism evidence="8 9">
    <name type="scientific">Pisolithus tinctorius Marx 270</name>
    <dbReference type="NCBI Taxonomy" id="870435"/>
    <lineage>
        <taxon>Eukaryota</taxon>
        <taxon>Fungi</taxon>
        <taxon>Dikarya</taxon>
        <taxon>Basidiomycota</taxon>
        <taxon>Agaricomycotina</taxon>
        <taxon>Agaricomycetes</taxon>
        <taxon>Agaricomycetidae</taxon>
        <taxon>Boletales</taxon>
        <taxon>Sclerodermatineae</taxon>
        <taxon>Pisolithaceae</taxon>
        <taxon>Pisolithus</taxon>
    </lineage>
</organism>
<reference evidence="9" key="2">
    <citation type="submission" date="2015-01" db="EMBL/GenBank/DDBJ databases">
        <title>Evolutionary Origins and Diversification of the Mycorrhizal Mutualists.</title>
        <authorList>
            <consortium name="DOE Joint Genome Institute"/>
            <consortium name="Mycorrhizal Genomics Consortium"/>
            <person name="Kohler A."/>
            <person name="Kuo A."/>
            <person name="Nagy L.G."/>
            <person name="Floudas D."/>
            <person name="Copeland A."/>
            <person name="Barry K.W."/>
            <person name="Cichocki N."/>
            <person name="Veneault-Fourrey C."/>
            <person name="LaButti K."/>
            <person name="Lindquist E.A."/>
            <person name="Lipzen A."/>
            <person name="Lundell T."/>
            <person name="Morin E."/>
            <person name="Murat C."/>
            <person name="Riley R."/>
            <person name="Ohm R."/>
            <person name="Sun H."/>
            <person name="Tunlid A."/>
            <person name="Henrissat B."/>
            <person name="Grigoriev I.V."/>
            <person name="Hibbett D.S."/>
            <person name="Martin F."/>
        </authorList>
    </citation>
    <scope>NUCLEOTIDE SEQUENCE [LARGE SCALE GENOMIC DNA]</scope>
    <source>
        <strain evidence="9">Marx 270</strain>
    </source>
</reference>
<dbReference type="GO" id="GO:0006031">
    <property type="term" value="P:chitin biosynthetic process"/>
    <property type="evidence" value="ECO:0007669"/>
    <property type="project" value="TreeGrafter"/>
</dbReference>
<dbReference type="InterPro" id="IPR029044">
    <property type="entry name" value="Nucleotide-diphossugar_trans"/>
</dbReference>
<dbReference type="EMBL" id="KN832090">
    <property type="protein sequence ID" value="KIN94655.1"/>
    <property type="molecule type" value="Genomic_DNA"/>
</dbReference>
<dbReference type="STRING" id="870435.A0A0C3NFV7"/>
<keyword evidence="5" id="KW-1133">Transmembrane helix</keyword>
<dbReference type="SUPFAM" id="SSF53448">
    <property type="entry name" value="Nucleotide-diphospho-sugar transferases"/>
    <property type="match status" value="1"/>
</dbReference>
<dbReference type="OrthoDB" id="370884at2759"/>
<evidence type="ECO:0000256" key="4">
    <source>
        <dbReference type="ARBA" id="ARBA00022692"/>
    </source>
</evidence>
<sequence length="329" mass="37176">VGSGNDRPTPRIVLDILGADPNLDPEPLSFVSIGEGARQHNMAKVYSGLYECAGHVVPYLVVVKVGKPTERSRPGNRGKRDSQMAVMHFLNKVHYNTPMNPLELEMYHQIKNVIGVNPTFYEYLFAVDADMTAEPYALNRLISVMIHDKKVLGVCGETSLANAKQSIVTMMQVYEYFISHHMAKAFESLFGSLTCLPGCFTLFCLRTPDTHNVSNQITQDYSQNSVDTLHMKNLLLLGEDRYLTTLLLKHFPMYKTQFIRDAHAETVAPDDWKVLLSQCRHWINSTIHNLGELMFLDQLCGFCCFSMRFIVMMDLVSTLIQPVTIAYVG</sequence>
<evidence type="ECO:0000313" key="9">
    <source>
        <dbReference type="Proteomes" id="UP000054217"/>
    </source>
</evidence>
<dbReference type="AlphaFoldDB" id="A0A0C3NFV7"/>
<comment type="subcellular location">
    <subcellularLocation>
        <location evidence="1">Membrane</location>
        <topology evidence="1">Multi-pass membrane protein</topology>
    </subcellularLocation>
</comment>
<evidence type="ECO:0000256" key="6">
    <source>
        <dbReference type="ARBA" id="ARBA00023136"/>
    </source>
</evidence>
<keyword evidence="8" id="KW-0808">Transferase</keyword>
<dbReference type="Proteomes" id="UP000054217">
    <property type="component" value="Unassembled WGS sequence"/>
</dbReference>
<dbReference type="GO" id="GO:0071944">
    <property type="term" value="C:cell periphery"/>
    <property type="evidence" value="ECO:0007669"/>
    <property type="project" value="TreeGrafter"/>
</dbReference>
<keyword evidence="9" id="KW-1185">Reference proteome</keyword>
<evidence type="ECO:0000256" key="2">
    <source>
        <dbReference type="ARBA" id="ARBA00012543"/>
    </source>
</evidence>
<accession>A0A0C3NFV7</accession>
<feature type="non-terminal residue" evidence="8">
    <location>
        <position position="1"/>
    </location>
</feature>
<evidence type="ECO:0000313" key="8">
    <source>
        <dbReference type="EMBL" id="KIN94655.1"/>
    </source>
</evidence>
<dbReference type="Pfam" id="PF03142">
    <property type="entry name" value="Chitin_synth_2"/>
    <property type="match status" value="1"/>
</dbReference>
<reference evidence="8 9" key="1">
    <citation type="submission" date="2014-04" db="EMBL/GenBank/DDBJ databases">
        <authorList>
            <consortium name="DOE Joint Genome Institute"/>
            <person name="Kuo A."/>
            <person name="Kohler A."/>
            <person name="Costa M.D."/>
            <person name="Nagy L.G."/>
            <person name="Floudas D."/>
            <person name="Copeland A."/>
            <person name="Barry K.W."/>
            <person name="Cichocki N."/>
            <person name="Veneault-Fourrey C."/>
            <person name="LaButti K."/>
            <person name="Lindquist E.A."/>
            <person name="Lipzen A."/>
            <person name="Lundell T."/>
            <person name="Morin E."/>
            <person name="Murat C."/>
            <person name="Sun H."/>
            <person name="Tunlid A."/>
            <person name="Henrissat B."/>
            <person name="Grigoriev I.V."/>
            <person name="Hibbett D.S."/>
            <person name="Martin F."/>
            <person name="Nordberg H.P."/>
            <person name="Cantor M.N."/>
            <person name="Hua S.X."/>
        </authorList>
    </citation>
    <scope>NUCLEOTIDE SEQUENCE [LARGE SCALE GENOMIC DNA]</scope>
    <source>
        <strain evidence="8 9">Marx 270</strain>
    </source>
</reference>
<keyword evidence="4" id="KW-0812">Transmembrane</keyword>
<dbReference type="GO" id="GO:0030428">
    <property type="term" value="C:cell septum"/>
    <property type="evidence" value="ECO:0007669"/>
    <property type="project" value="TreeGrafter"/>
</dbReference>
<dbReference type="GO" id="GO:0016020">
    <property type="term" value="C:membrane"/>
    <property type="evidence" value="ECO:0007669"/>
    <property type="project" value="UniProtKB-SubCell"/>
</dbReference>
<keyword evidence="6" id="KW-0472">Membrane</keyword>
<comment type="catalytic activity">
    <reaction evidence="7">
        <text>[(1-&gt;4)-N-acetyl-beta-D-glucosaminyl](n) + UDP-N-acetyl-alpha-D-glucosamine = [(1-&gt;4)-N-acetyl-beta-D-glucosaminyl](n+1) + UDP + H(+)</text>
        <dbReference type="Rhea" id="RHEA:16637"/>
        <dbReference type="Rhea" id="RHEA-COMP:9593"/>
        <dbReference type="Rhea" id="RHEA-COMP:9595"/>
        <dbReference type="ChEBI" id="CHEBI:15378"/>
        <dbReference type="ChEBI" id="CHEBI:17029"/>
        <dbReference type="ChEBI" id="CHEBI:57705"/>
        <dbReference type="ChEBI" id="CHEBI:58223"/>
        <dbReference type="EC" id="2.4.1.16"/>
    </reaction>
</comment>
<dbReference type="Gene3D" id="3.90.550.10">
    <property type="entry name" value="Spore Coat Polysaccharide Biosynthesis Protein SpsA, Chain A"/>
    <property type="match status" value="1"/>
</dbReference>
<keyword evidence="3" id="KW-0328">Glycosyltransferase</keyword>
<gene>
    <name evidence="8" type="ORF">M404DRAFT_167698</name>
</gene>
<proteinExistence type="predicted"/>